<dbReference type="PROSITE" id="PS51671">
    <property type="entry name" value="ACT"/>
    <property type="match status" value="1"/>
</dbReference>
<dbReference type="InterPro" id="IPR005106">
    <property type="entry name" value="Asp/hSer_DH_NAD-bd"/>
</dbReference>
<comment type="catalytic activity">
    <reaction evidence="15">
        <text>L-homoserine + NADP(+) = L-aspartate 4-semialdehyde + NADPH + H(+)</text>
        <dbReference type="Rhea" id="RHEA:15761"/>
        <dbReference type="ChEBI" id="CHEBI:15378"/>
        <dbReference type="ChEBI" id="CHEBI:57476"/>
        <dbReference type="ChEBI" id="CHEBI:57783"/>
        <dbReference type="ChEBI" id="CHEBI:58349"/>
        <dbReference type="ChEBI" id="CHEBI:537519"/>
        <dbReference type="EC" id="1.1.1.3"/>
    </reaction>
    <physiologicalReaction direction="right-to-left" evidence="15">
        <dbReference type="Rhea" id="RHEA:15763"/>
    </physiologicalReaction>
</comment>
<comment type="pathway">
    <text evidence="2 18">Amino-acid biosynthesis; L-threonine biosynthesis; L-threonine from L-aspartate: step 3/5.</text>
</comment>
<feature type="binding site" evidence="17">
    <location>
        <position position="106"/>
    </location>
    <ligand>
        <name>NADPH</name>
        <dbReference type="ChEBI" id="CHEBI:57783"/>
    </ligand>
</feature>
<evidence type="ECO:0000256" key="1">
    <source>
        <dbReference type="ARBA" id="ARBA00001920"/>
    </source>
</evidence>
<keyword evidence="14 18" id="KW-0486">Methionine biosynthesis</keyword>
<dbReference type="RefSeq" id="WP_062281882.1">
    <property type="nucleotide sequence ID" value="NZ_LTBC01000002.1"/>
</dbReference>
<dbReference type="PROSITE" id="PS01042">
    <property type="entry name" value="HOMOSER_DHGENASE"/>
    <property type="match status" value="1"/>
</dbReference>
<dbReference type="Gene3D" id="3.30.70.260">
    <property type="match status" value="1"/>
</dbReference>
<evidence type="ECO:0000256" key="6">
    <source>
        <dbReference type="ARBA" id="ARBA00013376"/>
    </source>
</evidence>
<dbReference type="Proteomes" id="UP000075670">
    <property type="component" value="Unassembled WGS sequence"/>
</dbReference>
<keyword evidence="11 18" id="KW-0560">Oxidoreductase</keyword>
<evidence type="ECO:0000256" key="2">
    <source>
        <dbReference type="ARBA" id="ARBA00005056"/>
    </source>
</evidence>
<dbReference type="GO" id="GO:0004412">
    <property type="term" value="F:homoserine dehydrogenase activity"/>
    <property type="evidence" value="ECO:0007669"/>
    <property type="project" value="UniProtKB-EC"/>
</dbReference>
<evidence type="ECO:0000256" key="19">
    <source>
        <dbReference type="RuleBase" id="RU004171"/>
    </source>
</evidence>
<comment type="pathway">
    <text evidence="3 18">Amino-acid biosynthesis; L-methionine biosynthesis via de novo pathway; L-homoserine from L-aspartate: step 3/3.</text>
</comment>
<sequence>MSGPINIGLLGLGTVGSGVVRLLQQNGGAIAQKLGRPLKISRILVRDRHRTRQVEVSPDLLTTDPETILADPDIPIIVEVMGGTGAAREYILKAISQGKSVVTANKDLLALYGKELFDAAEASGVDLFFEASVGGGIPIIHPLKECLAGNRIRQVIGIVNGTTNYILTKMSREGRDFAEVLKEAQSLGYAEADPAADIEGDDAARKMAILASIAFGTRITYPDVYREGISNLTAQDISYAADLGYAVKLLGIAREDEEGIEVRVHPALVPLNHPLAAVSDVFNAIFVEGDAVGETMFYGRGAGSMPTASAVVGDIMEAARNIQHKTRGRISCTCFYDKPLKPMGAIITKYYLRLVVVDRPGVLASIAGVFGEREVSLASVIQERMLGELAELVLITHRVREQNMQDALGVLAGLPVVKEIACVVRVEGGESG</sequence>
<evidence type="ECO:0000256" key="12">
    <source>
        <dbReference type="ARBA" id="ARBA00023027"/>
    </source>
</evidence>
<feature type="binding site" evidence="17">
    <location>
        <position position="191"/>
    </location>
    <ligand>
        <name>L-homoserine</name>
        <dbReference type="ChEBI" id="CHEBI:57476"/>
    </ligand>
</feature>
<dbReference type="Gene3D" id="3.40.50.720">
    <property type="entry name" value="NAD(P)-binding Rossmann-like Domain"/>
    <property type="match status" value="1"/>
</dbReference>
<dbReference type="Pfam" id="PF00742">
    <property type="entry name" value="Homoserine_dh"/>
    <property type="match status" value="1"/>
</dbReference>
<protein>
    <recommendedName>
        <fullName evidence="6 18">Homoserine dehydrogenase</fullName>
        <ecNumber evidence="5 18">1.1.1.3</ecNumber>
    </recommendedName>
</protein>
<dbReference type="InterPro" id="IPR036291">
    <property type="entry name" value="NAD(P)-bd_dom_sf"/>
</dbReference>
<evidence type="ECO:0000256" key="16">
    <source>
        <dbReference type="PIRSR" id="PIRSR000098-1"/>
    </source>
</evidence>
<feature type="binding site" evidence="17">
    <location>
        <begin position="10"/>
        <end position="17"/>
    </location>
    <ligand>
        <name>NADP(+)</name>
        <dbReference type="ChEBI" id="CHEBI:58349"/>
    </ligand>
</feature>
<dbReference type="GO" id="GO:0046872">
    <property type="term" value="F:metal ion binding"/>
    <property type="evidence" value="ECO:0007669"/>
    <property type="project" value="UniProtKB-KW"/>
</dbReference>
<dbReference type="EMBL" id="LTBC01000002">
    <property type="protein sequence ID" value="KYH33058.1"/>
    <property type="molecule type" value="Genomic_DNA"/>
</dbReference>
<dbReference type="PATRIC" id="fig|1122241.3.peg.880"/>
<dbReference type="InterPro" id="IPR001342">
    <property type="entry name" value="HDH_cat"/>
</dbReference>
<dbReference type="UniPathway" id="UPA00051">
    <property type="reaction ID" value="UER00465"/>
</dbReference>
<evidence type="ECO:0000256" key="11">
    <source>
        <dbReference type="ARBA" id="ARBA00023002"/>
    </source>
</evidence>
<dbReference type="AlphaFoldDB" id="A0A151AZI3"/>
<evidence type="ECO:0000256" key="15">
    <source>
        <dbReference type="ARBA" id="ARBA00048841"/>
    </source>
</evidence>
<accession>A0A151AZI3</accession>
<dbReference type="InterPro" id="IPR002912">
    <property type="entry name" value="ACT_dom"/>
</dbReference>
<evidence type="ECO:0000256" key="18">
    <source>
        <dbReference type="RuleBase" id="RU000579"/>
    </source>
</evidence>
<dbReference type="PANTHER" id="PTHR43331:SF1">
    <property type="entry name" value="HOMOSERINE DEHYDROGENASE"/>
    <property type="match status" value="1"/>
</dbReference>
<keyword evidence="13" id="KW-0915">Sodium</keyword>
<dbReference type="InterPro" id="IPR045865">
    <property type="entry name" value="ACT-like_dom_sf"/>
</dbReference>
<dbReference type="FunFam" id="3.30.360.10:FF:000005">
    <property type="entry name" value="Homoserine dehydrogenase"/>
    <property type="match status" value="1"/>
</dbReference>
<comment type="caution">
    <text evidence="21">The sequence shown here is derived from an EMBL/GenBank/DDBJ whole genome shotgun (WGS) entry which is preliminary data.</text>
</comment>
<dbReference type="OrthoDB" id="9808167at2"/>
<comment type="similarity">
    <text evidence="4 19">Belongs to the homoserine dehydrogenase family.</text>
</comment>
<comment type="cofactor">
    <cofactor evidence="1">
        <name>a metal cation</name>
        <dbReference type="ChEBI" id="CHEBI:25213"/>
    </cofactor>
</comment>
<dbReference type="GO" id="GO:0009086">
    <property type="term" value="P:methionine biosynthetic process"/>
    <property type="evidence" value="ECO:0007669"/>
    <property type="project" value="UniProtKB-KW"/>
</dbReference>
<evidence type="ECO:0000259" key="20">
    <source>
        <dbReference type="PROSITE" id="PS51671"/>
    </source>
</evidence>
<evidence type="ECO:0000256" key="14">
    <source>
        <dbReference type="ARBA" id="ARBA00023167"/>
    </source>
</evidence>
<dbReference type="SUPFAM" id="SSF51735">
    <property type="entry name" value="NAD(P)-binding Rossmann-fold domains"/>
    <property type="match status" value="1"/>
</dbReference>
<dbReference type="GO" id="GO:0050661">
    <property type="term" value="F:NADP binding"/>
    <property type="evidence" value="ECO:0007669"/>
    <property type="project" value="InterPro"/>
</dbReference>
<evidence type="ECO:0000256" key="3">
    <source>
        <dbReference type="ARBA" id="ARBA00005062"/>
    </source>
</evidence>
<reference evidence="21 22" key="1">
    <citation type="submission" date="2016-02" db="EMBL/GenBank/DDBJ databases">
        <title>Genome sequence of Moorella mulderi DSM 14980.</title>
        <authorList>
            <person name="Poehlein A."/>
            <person name="Daniel R."/>
        </authorList>
    </citation>
    <scope>NUCLEOTIDE SEQUENCE [LARGE SCALE GENOMIC DNA]</scope>
    <source>
        <strain evidence="21 22">DSM 14980</strain>
    </source>
</reference>
<evidence type="ECO:0000256" key="5">
    <source>
        <dbReference type="ARBA" id="ARBA00013213"/>
    </source>
</evidence>
<dbReference type="Gene3D" id="3.30.360.10">
    <property type="entry name" value="Dihydrodipicolinate Reductase, domain 2"/>
    <property type="match status" value="1"/>
</dbReference>
<name>A0A151AZI3_9FIRM</name>
<feature type="domain" description="ACT" evidence="20">
    <location>
        <begin position="351"/>
        <end position="425"/>
    </location>
</feature>
<evidence type="ECO:0000256" key="9">
    <source>
        <dbReference type="ARBA" id="ARBA00022723"/>
    </source>
</evidence>
<evidence type="ECO:0000256" key="10">
    <source>
        <dbReference type="ARBA" id="ARBA00022857"/>
    </source>
</evidence>
<evidence type="ECO:0000256" key="7">
    <source>
        <dbReference type="ARBA" id="ARBA00022605"/>
    </source>
</evidence>
<evidence type="ECO:0000313" key="21">
    <source>
        <dbReference type="EMBL" id="KYH33058.1"/>
    </source>
</evidence>
<dbReference type="PIRSF" id="PIRSF000098">
    <property type="entry name" value="Homoser_dehydrog"/>
    <property type="match status" value="1"/>
</dbReference>
<keyword evidence="8 18" id="KW-0791">Threonine biosynthesis</keyword>
<dbReference type="Pfam" id="PF01842">
    <property type="entry name" value="ACT"/>
    <property type="match status" value="1"/>
</dbReference>
<dbReference type="NCBIfam" id="NF004976">
    <property type="entry name" value="PRK06349.1"/>
    <property type="match status" value="1"/>
</dbReference>
<keyword evidence="12" id="KW-0520">NAD</keyword>
<proteinExistence type="inferred from homology"/>
<keyword evidence="22" id="KW-1185">Reference proteome</keyword>
<feature type="active site" description="Proton donor" evidence="16">
    <location>
        <position position="206"/>
    </location>
</feature>
<dbReference type="InterPro" id="IPR019811">
    <property type="entry name" value="HDH_CS"/>
</dbReference>
<dbReference type="UniPathway" id="UPA00050">
    <property type="reaction ID" value="UER00063"/>
</dbReference>
<dbReference type="SUPFAM" id="SSF55347">
    <property type="entry name" value="Glyceraldehyde-3-phosphate dehydrogenase-like, C-terminal domain"/>
    <property type="match status" value="1"/>
</dbReference>
<dbReference type="EC" id="1.1.1.3" evidence="5 18"/>
<evidence type="ECO:0000256" key="8">
    <source>
        <dbReference type="ARBA" id="ARBA00022697"/>
    </source>
</evidence>
<evidence type="ECO:0000256" key="13">
    <source>
        <dbReference type="ARBA" id="ARBA00023053"/>
    </source>
</evidence>
<dbReference type="CDD" id="cd04881">
    <property type="entry name" value="ACT_HSDH-Hom"/>
    <property type="match status" value="1"/>
</dbReference>
<gene>
    <name evidence="21" type="primary">hom</name>
    <name evidence="21" type="ORF">MOMUL_08360</name>
</gene>
<dbReference type="PANTHER" id="PTHR43331">
    <property type="entry name" value="HOMOSERINE DEHYDROGENASE"/>
    <property type="match status" value="1"/>
</dbReference>
<evidence type="ECO:0000256" key="4">
    <source>
        <dbReference type="ARBA" id="ARBA00006753"/>
    </source>
</evidence>
<dbReference type="InterPro" id="IPR016204">
    <property type="entry name" value="HDH"/>
</dbReference>
<dbReference type="GO" id="GO:0009088">
    <property type="term" value="P:threonine biosynthetic process"/>
    <property type="evidence" value="ECO:0007669"/>
    <property type="project" value="UniProtKB-UniPathway"/>
</dbReference>
<dbReference type="Pfam" id="PF03447">
    <property type="entry name" value="NAD_binding_3"/>
    <property type="match status" value="1"/>
</dbReference>
<keyword evidence="10 17" id="KW-0521">NADP</keyword>
<dbReference type="FunFam" id="3.40.50.720:FF:000062">
    <property type="entry name" value="Homoserine dehydrogenase"/>
    <property type="match status" value="1"/>
</dbReference>
<organism evidence="21 22">
    <name type="scientific">Moorella mulderi DSM 14980</name>
    <dbReference type="NCBI Taxonomy" id="1122241"/>
    <lineage>
        <taxon>Bacteria</taxon>
        <taxon>Bacillati</taxon>
        <taxon>Bacillota</taxon>
        <taxon>Clostridia</taxon>
        <taxon>Neomoorellales</taxon>
        <taxon>Neomoorellaceae</taxon>
        <taxon>Neomoorella</taxon>
    </lineage>
</organism>
<evidence type="ECO:0000313" key="22">
    <source>
        <dbReference type="Proteomes" id="UP000075670"/>
    </source>
</evidence>
<evidence type="ECO:0000256" key="17">
    <source>
        <dbReference type="PIRSR" id="PIRSR000098-2"/>
    </source>
</evidence>
<keyword evidence="9" id="KW-0479">Metal-binding</keyword>
<dbReference type="SUPFAM" id="SSF55021">
    <property type="entry name" value="ACT-like"/>
    <property type="match status" value="1"/>
</dbReference>
<keyword evidence="7 18" id="KW-0028">Amino-acid biosynthesis</keyword>